<dbReference type="Gene3D" id="3.50.50.60">
    <property type="entry name" value="FAD/NAD(P)-binding domain"/>
    <property type="match status" value="1"/>
</dbReference>
<sequence length="460" mass="50414" precursor="true">MPRTGAHAVVCGASMAGLLAARVLTEHYDRVTVVERDRLVDEPVARRGVPQSCQPHALLARCAQILDELFPGYLDELVAAGAHRWDDGDMSKFDISFGGHVMLQNAMMPKPESLVQHYASRPMLEHHVWRRVRELPRVDILDGHHVDRLLGSGPRVTGVRLSHKCGATIDLDADLIVDASGRGSRTPALLAELGYQRPEVDELVIRVAYASMPVRIPPDALRQNLIVRMFEPGRPRGFVMFRCERDVWLVAAGTLGPIRPPTTPAELLDFGEGIAPAYALAAARAAEPLAGVRVHQYPSNRWRRYDKLKRFPAGFVVLGDAFCSFNPIYGQGMTVAAIEATILRDCLRAGDADLPRRFHRAAAKTIRIAWQTAVGSDLALPEVQGRPSLSMRLTNAYTDRVLRAAETDPVVSRDFLRVVGMVAPPAQLVHPATLARVARGQRRRATPVGDGAPVLTAAGR</sequence>
<proteinExistence type="predicted"/>
<dbReference type="SUPFAM" id="SSF51905">
    <property type="entry name" value="FAD/NAD(P)-binding domain"/>
    <property type="match status" value="1"/>
</dbReference>
<evidence type="ECO:0000313" key="2">
    <source>
        <dbReference type="EMBL" id="ABG06721.1"/>
    </source>
</evidence>
<evidence type="ECO:0000256" key="1">
    <source>
        <dbReference type="SAM" id="MobiDB-lite"/>
    </source>
</evidence>
<gene>
    <name evidence="2" type="ordered locus">Mmcs_0600</name>
</gene>
<dbReference type="PANTHER" id="PTHR43422:SF3">
    <property type="entry name" value="THIAMINE THIAZOLE SYNTHASE"/>
    <property type="match status" value="1"/>
</dbReference>
<accession>A0A5Q5BEZ4</accession>
<evidence type="ECO:0008006" key="3">
    <source>
        <dbReference type="Google" id="ProtNLM"/>
    </source>
</evidence>
<name>A0A5Q5BEZ4_MYCSS</name>
<feature type="region of interest" description="Disordered" evidence="1">
    <location>
        <begin position="440"/>
        <end position="460"/>
    </location>
</feature>
<dbReference type="PANTHER" id="PTHR43422">
    <property type="entry name" value="THIAMINE THIAZOLE SYNTHASE"/>
    <property type="match status" value="1"/>
</dbReference>
<dbReference type="EMBL" id="CP000384">
    <property type="protein sequence ID" value="ABG06721.1"/>
    <property type="molecule type" value="Genomic_DNA"/>
</dbReference>
<dbReference type="InterPro" id="IPR036188">
    <property type="entry name" value="FAD/NAD-bd_sf"/>
</dbReference>
<dbReference type="KEGG" id="mmc:Mmcs_0600"/>
<reference evidence="2" key="1">
    <citation type="submission" date="2006-06" db="EMBL/GenBank/DDBJ databases">
        <title>Complete sequence of chromosome of Mycobacterium sp. MCS.</title>
        <authorList>
            <consortium name="US DOE Joint Genome Institute"/>
            <person name="Copeland A."/>
            <person name="Lucas S."/>
            <person name="Lapidus A."/>
            <person name="Barry K."/>
            <person name="Detter J.C."/>
            <person name="Glavina del Rio T."/>
            <person name="Hammon N."/>
            <person name="Israni S."/>
            <person name="Dalin E."/>
            <person name="Tice H."/>
            <person name="Pitluck S."/>
            <person name="Martinez M."/>
            <person name="Schmutz J."/>
            <person name="Larimer F."/>
            <person name="Land M."/>
            <person name="Hauser L."/>
            <person name="Kyrpides N."/>
            <person name="Kim E."/>
            <person name="Miller C.D."/>
            <person name="Hughes J.E."/>
            <person name="Anderson A.J."/>
            <person name="Sims R.C."/>
            <person name="Richardson P."/>
        </authorList>
    </citation>
    <scope>NUCLEOTIDE SEQUENCE [LARGE SCALE GENOMIC DNA]</scope>
    <source>
        <strain evidence="2">MCS</strain>
    </source>
</reference>
<protein>
    <recommendedName>
        <fullName evidence="3">2-polyprenyl-6-methoxyphenol hydroxylase-like oxidoreductase</fullName>
    </recommendedName>
</protein>
<organism evidence="2">
    <name type="scientific">Mycobacterium sp. (strain MCS)</name>
    <dbReference type="NCBI Taxonomy" id="164756"/>
    <lineage>
        <taxon>Bacteria</taxon>
        <taxon>Bacillati</taxon>
        <taxon>Actinomycetota</taxon>
        <taxon>Actinomycetes</taxon>
        <taxon>Mycobacteriales</taxon>
        <taxon>Mycobacteriaceae</taxon>
        <taxon>Mycobacterium</taxon>
    </lineage>
</organism>
<dbReference type="AlphaFoldDB" id="A0A5Q5BEZ4"/>